<comment type="caution">
    <text evidence="2">The sequence shown here is derived from an EMBL/GenBank/DDBJ whole genome shotgun (WGS) entry which is preliminary data.</text>
</comment>
<proteinExistence type="predicted"/>
<dbReference type="SUPFAM" id="SSF53850">
    <property type="entry name" value="Periplasmic binding protein-like II"/>
    <property type="match status" value="1"/>
</dbReference>
<dbReference type="Proteomes" id="UP001429580">
    <property type="component" value="Unassembled WGS sequence"/>
</dbReference>
<keyword evidence="3" id="KW-1185">Reference proteome</keyword>
<evidence type="ECO:0000259" key="1">
    <source>
        <dbReference type="Pfam" id="PF09084"/>
    </source>
</evidence>
<dbReference type="NCBIfam" id="TIGR01409">
    <property type="entry name" value="TAT_signal_seq"/>
    <property type="match status" value="1"/>
</dbReference>
<dbReference type="PANTHER" id="PTHR30024:SF21">
    <property type="entry name" value="ABC TRANSPORTER SUBSTRATE-BINDING PROTEIN"/>
    <property type="match status" value="1"/>
</dbReference>
<dbReference type="EMBL" id="JAASQI010000003">
    <property type="protein sequence ID" value="NIJ57919.1"/>
    <property type="molecule type" value="Genomic_DNA"/>
</dbReference>
<dbReference type="Gene3D" id="3.40.190.10">
    <property type="entry name" value="Periplasmic binding protein-like II"/>
    <property type="match status" value="2"/>
</dbReference>
<reference evidence="2 3" key="1">
    <citation type="submission" date="2020-03" db="EMBL/GenBank/DDBJ databases">
        <title>Genomic Encyclopedia of Type Strains, Phase IV (KMG-IV): sequencing the most valuable type-strain genomes for metagenomic binning, comparative biology and taxonomic classification.</title>
        <authorList>
            <person name="Goeker M."/>
        </authorList>
    </citation>
    <scope>NUCLEOTIDE SEQUENCE [LARGE SCALE GENOMIC DNA]</scope>
    <source>
        <strain evidence="2 3">DSM 103870</strain>
    </source>
</reference>
<evidence type="ECO:0000313" key="3">
    <source>
        <dbReference type="Proteomes" id="UP001429580"/>
    </source>
</evidence>
<sequence length="355" mass="38509">MDRRQFLGGVAGATLVAVTGAVHAQNPLVVRIGFASIGVDNRPFSQGSSLSVSHSLGLAEKEFSDTPNVKIEWYFFRGAGPAVNEAVVNRQLDLYTQGDLPSIVGRANGIKSKILLVSSTRTPVYLAVPTGSDITKIEQLRGKRVAVFLGTNGHLSVAEVFAAHGLKWSDVNIVNLDNASTNAALATKDIDGAFGSVTFLQLEDQGLVKVVYNSNDDTPSAARIGSIFVTSEFEQAQPEIVARLVKAFTRGAHFASLEENRQAILDEWEKSGTARSILERDIQGVSLKARHSPLLDPFTRALYARKAEKSKEFGLIRRAVETESWFEPKYLEAAIKELGLEGVWTPFDPDGKPLG</sequence>
<organism evidence="2 3">
    <name type="scientific">Pseudochelatococcus lubricantis</name>
    <dbReference type="NCBI Taxonomy" id="1538102"/>
    <lineage>
        <taxon>Bacteria</taxon>
        <taxon>Pseudomonadati</taxon>
        <taxon>Pseudomonadota</taxon>
        <taxon>Alphaproteobacteria</taxon>
        <taxon>Hyphomicrobiales</taxon>
        <taxon>Chelatococcaceae</taxon>
        <taxon>Pseudochelatococcus</taxon>
    </lineage>
</organism>
<dbReference type="Pfam" id="PF09084">
    <property type="entry name" value="NMT1"/>
    <property type="match status" value="1"/>
</dbReference>
<name>A0ABX0UY92_9HYPH</name>
<evidence type="ECO:0000313" key="2">
    <source>
        <dbReference type="EMBL" id="NIJ57919.1"/>
    </source>
</evidence>
<accession>A0ABX0UY92</accession>
<feature type="domain" description="SsuA/THI5-like" evidence="1">
    <location>
        <begin position="102"/>
        <end position="255"/>
    </location>
</feature>
<dbReference type="InterPro" id="IPR019546">
    <property type="entry name" value="TAT_signal_bac_arc"/>
</dbReference>
<dbReference type="InterPro" id="IPR015168">
    <property type="entry name" value="SsuA/THI5"/>
</dbReference>
<dbReference type="PANTHER" id="PTHR30024">
    <property type="entry name" value="ALIPHATIC SULFONATES-BINDING PROTEIN-RELATED"/>
    <property type="match status" value="1"/>
</dbReference>
<dbReference type="RefSeq" id="WP_166951031.1">
    <property type="nucleotide sequence ID" value="NZ_JAASQI010000003.1"/>
</dbReference>
<protein>
    <submittedName>
        <fullName evidence="2">Sulfonate transport system substrate-binding protein</fullName>
    </submittedName>
</protein>
<gene>
    <name evidence="2" type="ORF">FHS82_001755</name>
</gene>